<feature type="domain" description="Nucleoporin Nup54 alpha-helical" evidence="7">
    <location>
        <begin position="168"/>
        <end position="306"/>
    </location>
</feature>
<keyword evidence="3" id="KW-0811">Translocation</keyword>
<dbReference type="OrthoDB" id="6162375at2759"/>
<keyword evidence="3" id="KW-0906">Nuclear pore complex</keyword>
<dbReference type="GO" id="GO:0017056">
    <property type="term" value="F:structural constituent of nuclear pore"/>
    <property type="evidence" value="ECO:0007669"/>
    <property type="project" value="TreeGrafter"/>
</dbReference>
<dbReference type="Pfam" id="PF13634">
    <property type="entry name" value="Nucleoporin_FG"/>
    <property type="match status" value="1"/>
</dbReference>
<evidence type="ECO:0000256" key="6">
    <source>
        <dbReference type="SAM" id="MobiDB-lite"/>
    </source>
</evidence>
<keyword evidence="4" id="KW-0539">Nucleus</keyword>
<sequence length="380" mass="41823">MSSIFAQTKPTTSNFFGGAQSSAAQPSLFGASTNAAQPAGGLFGASQAPAGGLFGSSTQQPAPNQGLFGQSQQQQPQQQQNNLAGALGQGLNASVNFSALDAQAQRELAQSRLQGAGLSNSVREKTVTQQLETLVGKWDPASPDTLLQTYLYNAANPAFAPFYHPAIGESEKEYETALAKKPEATDGNTWVPVLIRGLKALGERVEYQAKFVQNMQIRLHEMNNALSAIIEKHTQDLSVRIDASRRQHAAISARTLRLAVKCQVLRNRGYALDSQEESLRTTLLELEKKVLDPVFASREEEIWARMVQLRERARWLEEEGKRLGSSVNGHKVEGTAQLPADVVASARRILRDYDVQIQQLTKEVNEVHREFNEWNETRAR</sequence>
<accession>A0A6H0Y6F1</accession>
<dbReference type="InterPro" id="IPR025574">
    <property type="entry name" value="Nucleoporin_FG_rpt"/>
</dbReference>
<dbReference type="PANTHER" id="PTHR13000:SF0">
    <property type="entry name" value="NUCLEOPORIN P54"/>
    <property type="match status" value="1"/>
</dbReference>
<keyword evidence="5" id="KW-0175">Coiled coil</keyword>
<dbReference type="GO" id="GO:0036228">
    <property type="term" value="P:protein localization to nuclear inner membrane"/>
    <property type="evidence" value="ECO:0007669"/>
    <property type="project" value="TreeGrafter"/>
</dbReference>
<evidence type="ECO:0000256" key="1">
    <source>
        <dbReference type="ARBA" id="ARBA00004567"/>
    </source>
</evidence>
<dbReference type="InterPro" id="IPR025712">
    <property type="entry name" value="Nup54_alpha-helical_dom"/>
</dbReference>
<dbReference type="AlphaFoldDB" id="A0A6H0Y6F1"/>
<evidence type="ECO:0000313" key="8">
    <source>
        <dbReference type="EMBL" id="QIX02421.1"/>
    </source>
</evidence>
<dbReference type="Pfam" id="PF18570">
    <property type="entry name" value="Nup54_57_C"/>
    <property type="match status" value="1"/>
</dbReference>
<dbReference type="Proteomes" id="UP000503462">
    <property type="component" value="Chromosome 5"/>
</dbReference>
<dbReference type="InterPro" id="IPR024864">
    <property type="entry name" value="Nup54/Nup57/Nup44"/>
</dbReference>
<organism evidence="8 9">
    <name type="scientific">Peltaster fructicola</name>
    <dbReference type="NCBI Taxonomy" id="286661"/>
    <lineage>
        <taxon>Eukaryota</taxon>
        <taxon>Fungi</taxon>
        <taxon>Dikarya</taxon>
        <taxon>Ascomycota</taxon>
        <taxon>Pezizomycotina</taxon>
        <taxon>Dothideomycetes</taxon>
        <taxon>Dothideomycetes incertae sedis</taxon>
        <taxon>Peltaster</taxon>
    </lineage>
</organism>
<proteinExistence type="predicted"/>
<dbReference type="EMBL" id="CP051143">
    <property type="protein sequence ID" value="QIX02421.1"/>
    <property type="molecule type" value="Genomic_DNA"/>
</dbReference>
<gene>
    <name evidence="8" type="ORF">AMS68_007938</name>
</gene>
<evidence type="ECO:0000259" key="7">
    <source>
        <dbReference type="Pfam" id="PF13874"/>
    </source>
</evidence>
<feature type="coiled-coil region" evidence="5">
    <location>
        <begin position="343"/>
        <end position="377"/>
    </location>
</feature>
<comment type="subcellular location">
    <subcellularLocation>
        <location evidence="1">Nucleus</location>
        <location evidence="1">Nuclear pore complex</location>
    </subcellularLocation>
</comment>
<keyword evidence="3" id="KW-0653">Protein transport</keyword>
<dbReference type="GO" id="GO:0044613">
    <property type="term" value="C:nuclear pore central transport channel"/>
    <property type="evidence" value="ECO:0007669"/>
    <property type="project" value="TreeGrafter"/>
</dbReference>
<protein>
    <recommendedName>
        <fullName evidence="7">Nucleoporin Nup54 alpha-helical domain-containing protein</fullName>
    </recommendedName>
</protein>
<evidence type="ECO:0000256" key="3">
    <source>
        <dbReference type="ARBA" id="ARBA00023132"/>
    </source>
</evidence>
<feature type="region of interest" description="Disordered" evidence="6">
    <location>
        <begin position="40"/>
        <end position="81"/>
    </location>
</feature>
<evidence type="ECO:0000256" key="2">
    <source>
        <dbReference type="ARBA" id="ARBA00022448"/>
    </source>
</evidence>
<evidence type="ECO:0000313" key="9">
    <source>
        <dbReference type="Proteomes" id="UP000503462"/>
    </source>
</evidence>
<dbReference type="Pfam" id="PF13874">
    <property type="entry name" value="Nup54"/>
    <property type="match status" value="1"/>
</dbReference>
<dbReference type="GO" id="GO:0006999">
    <property type="term" value="P:nuclear pore organization"/>
    <property type="evidence" value="ECO:0007669"/>
    <property type="project" value="TreeGrafter"/>
</dbReference>
<dbReference type="GO" id="GO:0006607">
    <property type="term" value="P:NLS-bearing protein import into nucleus"/>
    <property type="evidence" value="ECO:0007669"/>
    <property type="project" value="TreeGrafter"/>
</dbReference>
<keyword evidence="9" id="KW-1185">Reference proteome</keyword>
<dbReference type="Gene3D" id="1.20.5.3600">
    <property type="match status" value="1"/>
</dbReference>
<dbReference type="PANTHER" id="PTHR13000">
    <property type="entry name" value="NUCLEOPORIN P54"/>
    <property type="match status" value="1"/>
</dbReference>
<feature type="compositionally biased region" description="Low complexity" evidence="6">
    <location>
        <begin position="64"/>
        <end position="81"/>
    </location>
</feature>
<name>A0A6H0Y6F1_9PEZI</name>
<keyword evidence="2" id="KW-0813">Transport</keyword>
<evidence type="ECO:0000256" key="4">
    <source>
        <dbReference type="ARBA" id="ARBA00023242"/>
    </source>
</evidence>
<evidence type="ECO:0000256" key="5">
    <source>
        <dbReference type="SAM" id="Coils"/>
    </source>
</evidence>
<dbReference type="Gene3D" id="1.20.5.490">
    <property type="entry name" value="Single helix bin"/>
    <property type="match status" value="1"/>
</dbReference>
<reference evidence="8 9" key="1">
    <citation type="journal article" date="2016" name="Sci. Rep.">
        <title>Peltaster fructicola genome reveals evolution from an invasive phytopathogen to an ectophytic parasite.</title>
        <authorList>
            <person name="Xu C."/>
            <person name="Chen H."/>
            <person name="Gleason M.L."/>
            <person name="Xu J.R."/>
            <person name="Liu H."/>
            <person name="Zhang R."/>
            <person name="Sun G."/>
        </authorList>
    </citation>
    <scope>NUCLEOTIDE SEQUENCE [LARGE SCALE GENOMIC DNA]</scope>
    <source>
        <strain evidence="8 9">LNHT1506</strain>
    </source>
</reference>
<keyword evidence="3" id="KW-0509">mRNA transport</keyword>